<dbReference type="Pfam" id="PF23348">
    <property type="entry name" value="RDM3_C"/>
    <property type="match status" value="1"/>
</dbReference>
<evidence type="ECO:0000256" key="4">
    <source>
        <dbReference type="ARBA" id="ARBA00022840"/>
    </source>
</evidence>
<feature type="domain" description="Helicase C-terminal" evidence="9">
    <location>
        <begin position="629"/>
        <end position="787"/>
    </location>
</feature>
<evidence type="ECO:0008006" key="13">
    <source>
        <dbReference type="Google" id="ProtNLM"/>
    </source>
</evidence>
<organism evidence="11 12">
    <name type="scientific">Terrabacter tumescens</name>
    <dbReference type="NCBI Taxonomy" id="60443"/>
    <lineage>
        <taxon>Bacteria</taxon>
        <taxon>Bacillati</taxon>
        <taxon>Actinomycetota</taxon>
        <taxon>Actinomycetes</taxon>
        <taxon>Micrococcales</taxon>
        <taxon>Intrasporangiaceae</taxon>
        <taxon>Terrabacter</taxon>
    </lineage>
</organism>
<evidence type="ECO:0000313" key="12">
    <source>
        <dbReference type="Proteomes" id="UP000623461"/>
    </source>
</evidence>
<dbReference type="PROSITE" id="PS51192">
    <property type="entry name" value="HELICASE_ATP_BIND_1"/>
    <property type="match status" value="1"/>
</dbReference>
<feature type="compositionally biased region" description="Low complexity" evidence="7">
    <location>
        <begin position="820"/>
        <end position="833"/>
    </location>
</feature>
<evidence type="ECO:0000259" key="8">
    <source>
        <dbReference type="PROSITE" id="PS51192"/>
    </source>
</evidence>
<dbReference type="PROSITE" id="PS51194">
    <property type="entry name" value="HELICASE_CTER"/>
    <property type="match status" value="1"/>
</dbReference>
<evidence type="ECO:0000256" key="7">
    <source>
        <dbReference type="SAM" id="MobiDB-lite"/>
    </source>
</evidence>
<dbReference type="InterPro" id="IPR014014">
    <property type="entry name" value="RNA_helicase_DEAD_Q_motif"/>
</dbReference>
<keyword evidence="3" id="KW-0347">Helicase</keyword>
<dbReference type="RefSeq" id="WP_188960161.1">
    <property type="nucleotide sequence ID" value="NZ_BMNZ01000006.1"/>
</dbReference>
<dbReference type="SMART" id="SM00487">
    <property type="entry name" value="DEXDc"/>
    <property type="match status" value="1"/>
</dbReference>
<reference evidence="12" key="1">
    <citation type="journal article" date="2019" name="Int. J. Syst. Evol. Microbiol.">
        <title>The Global Catalogue of Microorganisms (GCM) 10K type strain sequencing project: providing services to taxonomists for standard genome sequencing and annotation.</title>
        <authorList>
            <consortium name="The Broad Institute Genomics Platform"/>
            <consortium name="The Broad Institute Genome Sequencing Center for Infectious Disease"/>
            <person name="Wu L."/>
            <person name="Ma J."/>
        </authorList>
    </citation>
    <scope>NUCLEOTIDE SEQUENCE [LARGE SCALE GENOMIC DNA]</scope>
    <source>
        <strain evidence="12">JCM 1365</strain>
    </source>
</reference>
<protein>
    <recommendedName>
        <fullName evidence="13">DEAD/DEAH box helicase</fullName>
    </recommendedName>
</protein>
<keyword evidence="4" id="KW-0067">ATP-binding</keyword>
<dbReference type="InterPro" id="IPR011545">
    <property type="entry name" value="DEAD/DEAH_box_helicase_dom"/>
</dbReference>
<feature type="domain" description="Helicase ATP-binding" evidence="8">
    <location>
        <begin position="443"/>
        <end position="618"/>
    </location>
</feature>
<feature type="compositionally biased region" description="Basic and acidic residues" evidence="7">
    <location>
        <begin position="48"/>
        <end position="370"/>
    </location>
</feature>
<evidence type="ECO:0000256" key="2">
    <source>
        <dbReference type="ARBA" id="ARBA00022801"/>
    </source>
</evidence>
<comment type="similarity">
    <text evidence="5">Belongs to the DEAD box helicase family.</text>
</comment>
<evidence type="ECO:0000256" key="3">
    <source>
        <dbReference type="ARBA" id="ARBA00022806"/>
    </source>
</evidence>
<feature type="region of interest" description="Disordered" evidence="7">
    <location>
        <begin position="1"/>
        <end position="386"/>
    </location>
</feature>
<feature type="short sequence motif" description="Q motif" evidence="6">
    <location>
        <begin position="412"/>
        <end position="440"/>
    </location>
</feature>
<dbReference type="InterPro" id="IPR001650">
    <property type="entry name" value="Helicase_C-like"/>
</dbReference>
<dbReference type="SUPFAM" id="SSF52540">
    <property type="entry name" value="P-loop containing nucleoside triphosphate hydrolases"/>
    <property type="match status" value="1"/>
</dbReference>
<sequence length="873" mass="97435">MPKHTSSGAPKKARWTTEKKAAASKKPHRGQGGPKTSRPMSSGSSHVGGREWRAPRDEHRSSDRPSFERRDDRGGDRGGFQRRDDRGGDRGGFQRRDDRGDRGFQRREDRPSFDRRDDRGGDRGGFQRRDDRGDRGFQRGEDRPSFDRRDDRGGDRGGFQRRDDRGDRGFQRREDRPSFDRRDDRGGDRGGFQRREDRPSFDRRDDRGGDRGGFQRRDDRPSFDRGGDRGGFQRRDDRGDRGFQRRDDRPSFDRGGDRGGFQRRDDRGDRGFQRRDDRPSFDRRDDRGGDRGGFQRRDDRGDRGFQRRDDRGDRGFQRREDRPSFDRRDDRGGDRGGYQRRDDRGDRGFQRRDDRPSFDRRNDRGDRGGDRFAAPAPVSFEDAEAERMDADNWTKATRADISDGPVDVAADNGFAALGLPERIVERLAREGITAPFPIQTATIPDALAGKDVLGRGQTGSGKTLAFGLPLIARLLEADLKRRPRKPHALILTPTRELAMQISDALEPLVHVAGLRHKLVAGGLSYTTQINALNKGVDILIATPGRLNDLLERGAVEMDDIAITVLDEADHMAEMGFMAEITTSLDKIPADGQRLLFSATLDRGIDTLVEKYLTDPVTHSTNDATASVEGMDHHVLLIDPQHKKVITAEVANREGRTVVFCRTKLGADRIALQLREQGVMAAALHGGLNQGQRNRVLGAFRDGSLPVLVATDVAARGIHVDDVSVVLQVDPPADHKDYLHRSGRTARAGDKGTVVTLALPHQRKTMERQLKDAGLEISPVRATPGDATLAATGATTPSGVAIAEDDFQRLIAGPKQHRRGPAGPRGPRQAQRGGSRPHHGGGRDDRRGQRPDRGEGLVSRWGDDERGGRRGARF</sequence>
<dbReference type="PANTHER" id="PTHR47959:SF13">
    <property type="entry name" value="ATP-DEPENDENT RNA HELICASE RHLE"/>
    <property type="match status" value="1"/>
</dbReference>
<dbReference type="InterPro" id="IPR057584">
    <property type="entry name" value="RDM3_C"/>
</dbReference>
<proteinExistence type="inferred from homology"/>
<dbReference type="InterPro" id="IPR044742">
    <property type="entry name" value="DEAD/DEAH_RhlB"/>
</dbReference>
<evidence type="ECO:0000256" key="5">
    <source>
        <dbReference type="ARBA" id="ARBA00038437"/>
    </source>
</evidence>
<dbReference type="SMART" id="SM00490">
    <property type="entry name" value="HELICc"/>
    <property type="match status" value="1"/>
</dbReference>
<feature type="compositionally biased region" description="Basic and acidic residues" evidence="7">
    <location>
        <begin position="840"/>
        <end position="867"/>
    </location>
</feature>
<dbReference type="EMBL" id="BMNZ01000006">
    <property type="protein sequence ID" value="GGN03599.1"/>
    <property type="molecule type" value="Genomic_DNA"/>
</dbReference>
<dbReference type="InterPro" id="IPR014001">
    <property type="entry name" value="Helicase_ATP-bd"/>
</dbReference>
<dbReference type="Gene3D" id="3.40.50.300">
    <property type="entry name" value="P-loop containing nucleotide triphosphate hydrolases"/>
    <property type="match status" value="2"/>
</dbReference>
<dbReference type="Pfam" id="PF00270">
    <property type="entry name" value="DEAD"/>
    <property type="match status" value="1"/>
</dbReference>
<gene>
    <name evidence="11" type="ORF">GCM10009721_33720</name>
</gene>
<dbReference type="Pfam" id="PF00271">
    <property type="entry name" value="Helicase_C"/>
    <property type="match status" value="1"/>
</dbReference>
<dbReference type="PROSITE" id="PS51195">
    <property type="entry name" value="Q_MOTIF"/>
    <property type="match status" value="1"/>
</dbReference>
<dbReference type="CDD" id="cd00268">
    <property type="entry name" value="DEADc"/>
    <property type="match status" value="1"/>
</dbReference>
<dbReference type="CDD" id="cd18787">
    <property type="entry name" value="SF2_C_DEAD"/>
    <property type="match status" value="1"/>
</dbReference>
<keyword evidence="12" id="KW-1185">Reference proteome</keyword>
<name>A0ABQ2ICA5_9MICO</name>
<feature type="region of interest" description="Disordered" evidence="7">
    <location>
        <begin position="812"/>
        <end position="873"/>
    </location>
</feature>
<evidence type="ECO:0000313" key="11">
    <source>
        <dbReference type="EMBL" id="GGN03599.1"/>
    </source>
</evidence>
<keyword evidence="1" id="KW-0547">Nucleotide-binding</keyword>
<dbReference type="PANTHER" id="PTHR47959">
    <property type="entry name" value="ATP-DEPENDENT RNA HELICASE RHLE-RELATED"/>
    <property type="match status" value="1"/>
</dbReference>
<accession>A0ABQ2ICA5</accession>
<feature type="domain" description="DEAD-box RNA helicase Q" evidence="10">
    <location>
        <begin position="412"/>
        <end position="440"/>
    </location>
</feature>
<dbReference type="InterPro" id="IPR027417">
    <property type="entry name" value="P-loop_NTPase"/>
</dbReference>
<dbReference type="InterPro" id="IPR050079">
    <property type="entry name" value="DEAD_box_RNA_helicase"/>
</dbReference>
<evidence type="ECO:0000256" key="6">
    <source>
        <dbReference type="PROSITE-ProRule" id="PRU00552"/>
    </source>
</evidence>
<evidence type="ECO:0000259" key="9">
    <source>
        <dbReference type="PROSITE" id="PS51194"/>
    </source>
</evidence>
<evidence type="ECO:0000259" key="10">
    <source>
        <dbReference type="PROSITE" id="PS51195"/>
    </source>
</evidence>
<evidence type="ECO:0000256" key="1">
    <source>
        <dbReference type="ARBA" id="ARBA00022741"/>
    </source>
</evidence>
<comment type="caution">
    <text evidence="11">The sequence shown here is derived from an EMBL/GenBank/DDBJ whole genome shotgun (WGS) entry which is preliminary data.</text>
</comment>
<keyword evidence="2" id="KW-0378">Hydrolase</keyword>
<dbReference type="Proteomes" id="UP000623461">
    <property type="component" value="Unassembled WGS sequence"/>
</dbReference>